<keyword evidence="2" id="KW-0472">Membrane</keyword>
<feature type="transmembrane region" description="Helical" evidence="2">
    <location>
        <begin position="232"/>
        <end position="255"/>
    </location>
</feature>
<dbReference type="InterPro" id="IPR000253">
    <property type="entry name" value="FHA_dom"/>
</dbReference>
<dbReference type="CDD" id="cd00060">
    <property type="entry name" value="FHA"/>
    <property type="match status" value="1"/>
</dbReference>
<dbReference type="AlphaFoldDB" id="A0A326UEP2"/>
<sequence>MRKSFGVLRVVRVRPPSGAAAKRQSSEWLPHDRPVHVLTNRVTTIGRALSNDILLMDPTVSREHARLVVTEEGWRVYNLTENSIVRVNGKAVPFGQSMPLVSQDYLVLGSTLLQLVAPENSGIEESGPGPLVADGHSRLIEEEEQVLLEDQALALKQQRKEQVSPGSITPAPDISWCPEPTPKAIPDTLDLCRGGESEERQETWNVQNEELFGVGVTLEFALPRRFGLRKRWLLWLFAALGIIVLIVALMLNSFISLGSVRQDGLPNLLMAVLIPLIPAGLIVLLVNFIDSYEREPWFLKLAAFLWGAAIAVPLSVWIEEGVDRLIQAAGFKLETNTFWIVLLQGGLNPGITEEVMKGLGLLLFFLFLRDEFDNVTDGIVYGALIGAGLAMVENTRYFIDNSSTSLLANLIVGRIVLGWLTHPTFTICFGAALGYVRHTRVRWKQILIPLVGLLIAIFLHTVFDSVNYYAYEILFPTPENNRTMFFWWLAISCNYVLPLLAQISLVYVLLRALTHESAIIREFLADEVSSGTVTVEEYALLQSASQRRRVEKKVRQTQGFKQWLRVQALYQTEIGLAFRKWHVSTGDKPKRREIQPEEAYRQRIWRLRQEIEAAQLEASKDHQ</sequence>
<evidence type="ECO:0000313" key="5">
    <source>
        <dbReference type="Proteomes" id="UP000248806"/>
    </source>
</evidence>
<feature type="transmembrane region" description="Helical" evidence="2">
    <location>
        <begin position="267"/>
        <end position="286"/>
    </location>
</feature>
<dbReference type="SMART" id="SM00240">
    <property type="entry name" value="FHA"/>
    <property type="match status" value="1"/>
</dbReference>
<dbReference type="InterPro" id="IPR032030">
    <property type="entry name" value="YscD_cytoplasmic_dom"/>
</dbReference>
<evidence type="ECO:0000259" key="3">
    <source>
        <dbReference type="PROSITE" id="PS50006"/>
    </source>
</evidence>
<organism evidence="4 5">
    <name type="scientific">Thermosporothrix hazakensis</name>
    <dbReference type="NCBI Taxonomy" id="644383"/>
    <lineage>
        <taxon>Bacteria</taxon>
        <taxon>Bacillati</taxon>
        <taxon>Chloroflexota</taxon>
        <taxon>Ktedonobacteria</taxon>
        <taxon>Ktedonobacterales</taxon>
        <taxon>Thermosporotrichaceae</taxon>
        <taxon>Thermosporothrix</taxon>
    </lineage>
</organism>
<feature type="transmembrane region" description="Helical" evidence="2">
    <location>
        <begin position="486"/>
        <end position="510"/>
    </location>
</feature>
<evidence type="ECO:0000256" key="2">
    <source>
        <dbReference type="SAM" id="Phobius"/>
    </source>
</evidence>
<keyword evidence="5" id="KW-1185">Reference proteome</keyword>
<feature type="transmembrane region" description="Helical" evidence="2">
    <location>
        <begin position="411"/>
        <end position="434"/>
    </location>
</feature>
<dbReference type="RefSeq" id="WP_111318486.1">
    <property type="nucleotide sequence ID" value="NZ_BIFX01000001.1"/>
</dbReference>
<protein>
    <submittedName>
        <fullName evidence="4">RsiW-degrading membrane proteinase PrsW (M82 family)</fullName>
    </submittedName>
</protein>
<dbReference type="Proteomes" id="UP000248806">
    <property type="component" value="Unassembled WGS sequence"/>
</dbReference>
<proteinExistence type="predicted"/>
<dbReference type="InterPro" id="IPR008984">
    <property type="entry name" value="SMAD_FHA_dom_sf"/>
</dbReference>
<dbReference type="SUPFAM" id="SSF49879">
    <property type="entry name" value="SMAD/FHA domain"/>
    <property type="match status" value="1"/>
</dbReference>
<accession>A0A326UEP2</accession>
<keyword evidence="2" id="KW-0812">Transmembrane</keyword>
<reference evidence="4 5" key="1">
    <citation type="submission" date="2018-06" db="EMBL/GenBank/DDBJ databases">
        <title>Genomic Encyclopedia of Archaeal and Bacterial Type Strains, Phase II (KMG-II): from individual species to whole genera.</title>
        <authorList>
            <person name="Goeker M."/>
        </authorList>
    </citation>
    <scope>NUCLEOTIDE SEQUENCE [LARGE SCALE GENOMIC DNA]</scope>
    <source>
        <strain evidence="4 5">ATCC BAA-1881</strain>
    </source>
</reference>
<dbReference type="InterPro" id="IPR026898">
    <property type="entry name" value="PrsW"/>
</dbReference>
<dbReference type="PROSITE" id="PS50006">
    <property type="entry name" value="FHA_DOMAIN"/>
    <property type="match status" value="1"/>
</dbReference>
<feature type="region of interest" description="Disordered" evidence="1">
    <location>
        <begin position="159"/>
        <end position="179"/>
    </location>
</feature>
<dbReference type="OrthoDB" id="9785431at2"/>
<dbReference type="Pfam" id="PF13367">
    <property type="entry name" value="PrsW-protease"/>
    <property type="match status" value="1"/>
</dbReference>
<keyword evidence="2" id="KW-1133">Transmembrane helix</keyword>
<feature type="transmembrane region" description="Helical" evidence="2">
    <location>
        <begin position="446"/>
        <end position="466"/>
    </location>
</feature>
<gene>
    <name evidence="4" type="ORF">EI42_00505</name>
</gene>
<dbReference type="PANTHER" id="PTHR36844:SF1">
    <property type="entry name" value="PROTEASE PRSW"/>
    <property type="match status" value="1"/>
</dbReference>
<dbReference type="PANTHER" id="PTHR36844">
    <property type="entry name" value="PROTEASE PRSW"/>
    <property type="match status" value="1"/>
</dbReference>
<dbReference type="Gene3D" id="2.60.200.20">
    <property type="match status" value="1"/>
</dbReference>
<comment type="caution">
    <text evidence="4">The sequence shown here is derived from an EMBL/GenBank/DDBJ whole genome shotgun (WGS) entry which is preliminary data.</text>
</comment>
<dbReference type="EMBL" id="QKUF01000001">
    <property type="protein sequence ID" value="PZW36331.1"/>
    <property type="molecule type" value="Genomic_DNA"/>
</dbReference>
<feature type="transmembrane region" description="Helical" evidence="2">
    <location>
        <begin position="298"/>
        <end position="318"/>
    </location>
</feature>
<evidence type="ECO:0000256" key="1">
    <source>
        <dbReference type="SAM" id="MobiDB-lite"/>
    </source>
</evidence>
<feature type="domain" description="FHA" evidence="3">
    <location>
        <begin position="43"/>
        <end position="92"/>
    </location>
</feature>
<evidence type="ECO:0000313" key="4">
    <source>
        <dbReference type="EMBL" id="PZW36331.1"/>
    </source>
</evidence>
<dbReference type="GO" id="GO:0008233">
    <property type="term" value="F:peptidase activity"/>
    <property type="evidence" value="ECO:0007669"/>
    <property type="project" value="InterPro"/>
</dbReference>
<name>A0A326UEP2_THEHA</name>
<dbReference type="Pfam" id="PF16697">
    <property type="entry name" value="Yop-YscD_cpl"/>
    <property type="match status" value="1"/>
</dbReference>